<comment type="similarity">
    <text evidence="8">Belongs to the cytochrome b5 family.</text>
</comment>
<keyword evidence="2" id="KW-0963">Cytoplasm</keyword>
<reference evidence="12 13" key="1">
    <citation type="submission" date="2023-01" db="EMBL/GenBank/DDBJ databases">
        <authorList>
            <person name="Whitehead M."/>
        </authorList>
    </citation>
    <scope>NUCLEOTIDE SEQUENCE [LARGE SCALE GENOMIC DNA]</scope>
</reference>
<dbReference type="Gene3D" id="3.10.120.10">
    <property type="entry name" value="Cytochrome b5-like heme/steroid binding domain"/>
    <property type="match status" value="1"/>
</dbReference>
<evidence type="ECO:0000256" key="10">
    <source>
        <dbReference type="ARBA" id="ARBA00046139"/>
    </source>
</evidence>
<feature type="domain" description="Cytochrome b5 heme-binding" evidence="11">
    <location>
        <begin position="10"/>
        <end position="65"/>
    </location>
</feature>
<dbReference type="InterPro" id="IPR001199">
    <property type="entry name" value="Cyt_B5-like_heme/steroid-bd"/>
</dbReference>
<proteinExistence type="inferred from homology"/>
<keyword evidence="13" id="KW-1185">Reference proteome</keyword>
<evidence type="ECO:0000256" key="5">
    <source>
        <dbReference type="ARBA" id="ARBA00023004"/>
    </source>
</evidence>
<evidence type="ECO:0000256" key="7">
    <source>
        <dbReference type="ARBA" id="ARBA00023273"/>
    </source>
</evidence>
<dbReference type="Proteomes" id="UP001160148">
    <property type="component" value="Unassembled WGS sequence"/>
</dbReference>
<evidence type="ECO:0000313" key="12">
    <source>
        <dbReference type="EMBL" id="CAI6369412.1"/>
    </source>
</evidence>
<organism evidence="12 13">
    <name type="scientific">Macrosiphum euphorbiae</name>
    <name type="common">potato aphid</name>
    <dbReference type="NCBI Taxonomy" id="13131"/>
    <lineage>
        <taxon>Eukaryota</taxon>
        <taxon>Metazoa</taxon>
        <taxon>Ecdysozoa</taxon>
        <taxon>Arthropoda</taxon>
        <taxon>Hexapoda</taxon>
        <taxon>Insecta</taxon>
        <taxon>Pterygota</taxon>
        <taxon>Neoptera</taxon>
        <taxon>Paraneoptera</taxon>
        <taxon>Hemiptera</taxon>
        <taxon>Sternorrhyncha</taxon>
        <taxon>Aphidomorpha</taxon>
        <taxon>Aphidoidea</taxon>
        <taxon>Aphididae</taxon>
        <taxon>Macrosiphini</taxon>
        <taxon>Macrosiphum</taxon>
    </lineage>
</organism>
<evidence type="ECO:0000313" key="13">
    <source>
        <dbReference type="Proteomes" id="UP001160148"/>
    </source>
</evidence>
<evidence type="ECO:0000259" key="11">
    <source>
        <dbReference type="Pfam" id="PF00173"/>
    </source>
</evidence>
<evidence type="ECO:0000256" key="2">
    <source>
        <dbReference type="ARBA" id="ARBA00022490"/>
    </source>
</evidence>
<sequence length="79" mass="8965">MAWRNKYFLPEEVGSHKTRDDCWMTIHGLVKNVSGLIEEFGHDADLVKPILREAGNDVSYWFEKNGLGEIIVSTATSLQ</sequence>
<dbReference type="AlphaFoldDB" id="A0AAV0XNB7"/>
<dbReference type="EMBL" id="CARXXK010000005">
    <property type="protein sequence ID" value="CAI6369412.1"/>
    <property type="molecule type" value="Genomic_DNA"/>
</dbReference>
<evidence type="ECO:0000256" key="3">
    <source>
        <dbReference type="ARBA" id="ARBA00022617"/>
    </source>
</evidence>
<comment type="function">
    <text evidence="10">Radial spoke stalk protein that binds heme under oxidizing conditions. Required for the coordinated beating of multiple cilia maybe by functioning in a redox signaling pathway.</text>
</comment>
<dbReference type="Pfam" id="PF00173">
    <property type="entry name" value="Cyt-b5"/>
    <property type="match status" value="1"/>
</dbReference>
<evidence type="ECO:0000256" key="4">
    <source>
        <dbReference type="ARBA" id="ARBA00022723"/>
    </source>
</evidence>
<dbReference type="SUPFAM" id="SSF55856">
    <property type="entry name" value="Cytochrome b5-like heme/steroid binding domain"/>
    <property type="match status" value="1"/>
</dbReference>
<evidence type="ECO:0000256" key="6">
    <source>
        <dbReference type="ARBA" id="ARBA00023212"/>
    </source>
</evidence>
<protein>
    <recommendedName>
        <fullName evidence="9">Cytochrome b5 domain-containing protein 1</fullName>
    </recommendedName>
</protein>
<dbReference type="InterPro" id="IPR036400">
    <property type="entry name" value="Cyt_B5-like_heme/steroid_sf"/>
</dbReference>
<comment type="caution">
    <text evidence="12">The sequence shown here is derived from an EMBL/GenBank/DDBJ whole genome shotgun (WGS) entry which is preliminary data.</text>
</comment>
<dbReference type="InterPro" id="IPR052320">
    <property type="entry name" value="Cytochrome_b5_domain"/>
</dbReference>
<keyword evidence="7" id="KW-0966">Cell projection</keyword>
<accession>A0AAV0XNB7</accession>
<keyword evidence="4" id="KW-0479">Metal-binding</keyword>
<evidence type="ECO:0000256" key="1">
    <source>
        <dbReference type="ARBA" id="ARBA00004430"/>
    </source>
</evidence>
<keyword evidence="5" id="KW-0408">Iron</keyword>
<name>A0AAV0XNB7_9HEMI</name>
<keyword evidence="3" id="KW-0349">Heme</keyword>
<comment type="subcellular location">
    <subcellularLocation>
        <location evidence="1">Cytoplasm</location>
        <location evidence="1">Cytoskeleton</location>
        <location evidence="1">Cilium axoneme</location>
    </subcellularLocation>
</comment>
<dbReference type="PANTHER" id="PTHR21281">
    <property type="entry name" value="CYTOCHROME B5 DOMAIN-CONTAINING PROTEIN 1"/>
    <property type="match status" value="1"/>
</dbReference>
<dbReference type="GO" id="GO:0046872">
    <property type="term" value="F:metal ion binding"/>
    <property type="evidence" value="ECO:0007669"/>
    <property type="project" value="UniProtKB-KW"/>
</dbReference>
<dbReference type="GO" id="GO:0005930">
    <property type="term" value="C:axoneme"/>
    <property type="evidence" value="ECO:0007669"/>
    <property type="project" value="UniProtKB-SubCell"/>
</dbReference>
<keyword evidence="6" id="KW-0206">Cytoskeleton</keyword>
<evidence type="ECO:0000256" key="8">
    <source>
        <dbReference type="ARBA" id="ARBA00038168"/>
    </source>
</evidence>
<dbReference type="PANTHER" id="PTHR21281:SF0">
    <property type="entry name" value="CYTOCHROME B5 DOMAIN-CONTAINING PROTEIN 1"/>
    <property type="match status" value="1"/>
</dbReference>
<gene>
    <name evidence="12" type="ORF">MEUPH1_LOCUS23652</name>
</gene>
<evidence type="ECO:0000256" key="9">
    <source>
        <dbReference type="ARBA" id="ARBA00040649"/>
    </source>
</evidence>